<proteinExistence type="predicted"/>
<comment type="caution">
    <text evidence="1">The sequence shown here is derived from an EMBL/GenBank/DDBJ whole genome shotgun (WGS) entry which is preliminary data.</text>
</comment>
<organism evidence="1 2">
    <name type="scientific">Leptospira noguchii str. 2007001578</name>
    <dbReference type="NCBI Taxonomy" id="1049974"/>
    <lineage>
        <taxon>Bacteria</taxon>
        <taxon>Pseudomonadati</taxon>
        <taxon>Spirochaetota</taxon>
        <taxon>Spirochaetia</taxon>
        <taxon>Leptospirales</taxon>
        <taxon>Leptospiraceae</taxon>
        <taxon>Leptospira</taxon>
    </lineage>
</organism>
<reference evidence="1 2" key="1">
    <citation type="submission" date="2013-01" db="EMBL/GenBank/DDBJ databases">
        <authorList>
            <person name="Harkins D.M."/>
            <person name="Durkin A.S."/>
            <person name="Brinkac L.M."/>
            <person name="Haft D.H."/>
            <person name="Selengut J.D."/>
            <person name="Sanka R."/>
            <person name="DePew J."/>
            <person name="Purushe J."/>
            <person name="Whelen A.C."/>
            <person name="Vinetz J.M."/>
            <person name="Sutton G.G."/>
            <person name="Nierman W.C."/>
            <person name="Fouts D.E."/>
        </authorList>
    </citation>
    <scope>NUCLEOTIDE SEQUENCE [LARGE SCALE GENOMIC DNA]</scope>
    <source>
        <strain evidence="1 2">2007001578</strain>
    </source>
</reference>
<dbReference type="Proteomes" id="UP000012099">
    <property type="component" value="Unassembled WGS sequence"/>
</dbReference>
<dbReference type="EMBL" id="AHMH02000041">
    <property type="protein sequence ID" value="EMN01742.1"/>
    <property type="molecule type" value="Genomic_DNA"/>
</dbReference>
<gene>
    <name evidence="1" type="ORF">LEP1GSC035_2631</name>
</gene>
<evidence type="ECO:0000313" key="2">
    <source>
        <dbReference type="Proteomes" id="UP000012099"/>
    </source>
</evidence>
<evidence type="ECO:0000313" key="1">
    <source>
        <dbReference type="EMBL" id="EMN01742.1"/>
    </source>
</evidence>
<accession>A0ABN0J472</accession>
<protein>
    <submittedName>
        <fullName evidence="1">Uncharacterized protein</fullName>
    </submittedName>
</protein>
<name>A0ABN0J472_9LEPT</name>
<sequence>MLSEKRYTTRSKIWISGSTRITRTDTHQDKYYFGKTPIQAFFDIKELAKNQYLENLQFSL</sequence>
<keyword evidence="2" id="KW-1185">Reference proteome</keyword>